<feature type="domain" description="BHLH" evidence="13">
    <location>
        <begin position="68"/>
        <end position="125"/>
    </location>
</feature>
<dbReference type="Pfam" id="PF23172">
    <property type="entry name" value="bHLH_NCOA"/>
    <property type="match status" value="1"/>
</dbReference>
<dbReference type="GO" id="GO:0003713">
    <property type="term" value="F:transcription coactivator activity"/>
    <property type="evidence" value="ECO:0007669"/>
    <property type="project" value="InterPro"/>
</dbReference>
<dbReference type="GO" id="GO:0046983">
    <property type="term" value="F:protein dimerization activity"/>
    <property type="evidence" value="ECO:0007669"/>
    <property type="project" value="InterPro"/>
</dbReference>
<dbReference type="InterPro" id="IPR014920">
    <property type="entry name" value="Nuc_rcpt_coact_Ncoa-typ"/>
</dbReference>
<feature type="region of interest" description="Disordered" evidence="11">
    <location>
        <begin position="1104"/>
        <end position="1173"/>
    </location>
</feature>
<dbReference type="InterPro" id="IPR000014">
    <property type="entry name" value="PAS"/>
</dbReference>
<dbReference type="Pfam" id="PF14598">
    <property type="entry name" value="PAS_11"/>
    <property type="match status" value="1"/>
</dbReference>
<feature type="region of interest" description="Disordered" evidence="11">
    <location>
        <begin position="460"/>
        <end position="562"/>
    </location>
</feature>
<accession>A0AAV2JT79</accession>
<dbReference type="EMBL" id="OZ035836">
    <property type="protein sequence ID" value="CAL1580891.1"/>
    <property type="molecule type" value="Genomic_DNA"/>
</dbReference>
<dbReference type="InterPro" id="IPR032565">
    <property type="entry name" value="NCOA2/3_DUF4927"/>
</dbReference>
<dbReference type="GO" id="GO:0005634">
    <property type="term" value="C:nucleus"/>
    <property type="evidence" value="ECO:0007669"/>
    <property type="project" value="UniProtKB-SubCell"/>
</dbReference>
<dbReference type="InterPro" id="IPR017426">
    <property type="entry name" value="Nuclear_rcpt_coactivator"/>
</dbReference>
<evidence type="ECO:0000256" key="3">
    <source>
        <dbReference type="ARBA" id="ARBA00013484"/>
    </source>
</evidence>
<dbReference type="AlphaFoldDB" id="A0AAV2JT79"/>
<keyword evidence="15" id="KW-1185">Reference proteome</keyword>
<evidence type="ECO:0000256" key="4">
    <source>
        <dbReference type="ARBA" id="ARBA00022737"/>
    </source>
</evidence>
<comment type="similarity">
    <text evidence="2">Belongs to the SRC/p160 nuclear receptor coactivator family.</text>
</comment>
<dbReference type="CDD" id="cd00130">
    <property type="entry name" value="PAS"/>
    <property type="match status" value="1"/>
</dbReference>
<keyword evidence="8" id="KW-0804">Transcription</keyword>
<dbReference type="FunFam" id="3.30.450.20:FF:000008">
    <property type="entry name" value="Nuclear receptor coactivator"/>
    <property type="match status" value="1"/>
</dbReference>
<dbReference type="FunFam" id="3.30.450.20:FF:000007">
    <property type="entry name" value="Nuclear receptor coactivator"/>
    <property type="match status" value="1"/>
</dbReference>
<keyword evidence="5" id="KW-0805">Transcription regulation</keyword>
<dbReference type="SUPFAM" id="SSF47459">
    <property type="entry name" value="HLH, helix-loop-helix DNA-binding domain"/>
    <property type="match status" value="1"/>
</dbReference>
<dbReference type="Pfam" id="PF00989">
    <property type="entry name" value="PAS"/>
    <property type="match status" value="1"/>
</dbReference>
<dbReference type="Proteomes" id="UP001497482">
    <property type="component" value="Chromosome 14"/>
</dbReference>
<keyword evidence="9" id="KW-0539">Nucleus</keyword>
<evidence type="ECO:0000256" key="1">
    <source>
        <dbReference type="ARBA" id="ARBA00004123"/>
    </source>
</evidence>
<evidence type="ECO:0000256" key="7">
    <source>
        <dbReference type="ARBA" id="ARBA00023159"/>
    </source>
</evidence>
<dbReference type="Gene3D" id="3.30.450.20">
    <property type="entry name" value="PAS domain"/>
    <property type="match status" value="2"/>
</dbReference>
<dbReference type="SUPFAM" id="SSF69125">
    <property type="entry name" value="Nuclear receptor coactivator interlocking domain"/>
    <property type="match status" value="1"/>
</dbReference>
<evidence type="ECO:0000256" key="9">
    <source>
        <dbReference type="ARBA" id="ARBA00023242"/>
    </source>
</evidence>
<name>A0AAV2JT79_KNICA</name>
<dbReference type="InterPro" id="IPR056193">
    <property type="entry name" value="bHLH_NCOA1-3"/>
</dbReference>
<dbReference type="Gene3D" id="4.10.280.10">
    <property type="entry name" value="Helix-loop-helix DNA-binding domain"/>
    <property type="match status" value="1"/>
</dbReference>
<feature type="compositionally biased region" description="Basic and acidic residues" evidence="11">
    <location>
        <begin position="674"/>
        <end position="686"/>
    </location>
</feature>
<feature type="region of interest" description="Disordered" evidence="11">
    <location>
        <begin position="652"/>
        <end position="686"/>
    </location>
</feature>
<dbReference type="InterPro" id="IPR011598">
    <property type="entry name" value="bHLH_dom"/>
</dbReference>
<dbReference type="GO" id="GO:0016922">
    <property type="term" value="F:nuclear receptor binding"/>
    <property type="evidence" value="ECO:0007669"/>
    <property type="project" value="InterPro"/>
</dbReference>
<dbReference type="FunFam" id="4.10.280.10:FF:000008">
    <property type="entry name" value="Nuclear receptor coactivator"/>
    <property type="match status" value="1"/>
</dbReference>
<feature type="region of interest" description="Disordered" evidence="11">
    <location>
        <begin position="15"/>
        <end position="83"/>
    </location>
</feature>
<dbReference type="GO" id="GO:0048511">
    <property type="term" value="P:rhythmic process"/>
    <property type="evidence" value="ECO:0007669"/>
    <property type="project" value="UniProtKB-KW"/>
</dbReference>
<evidence type="ECO:0000256" key="10">
    <source>
        <dbReference type="ARBA" id="ARBA00031751"/>
    </source>
</evidence>
<feature type="domain" description="PAS" evidence="12">
    <location>
        <begin position="161"/>
        <end position="225"/>
    </location>
</feature>
<feature type="compositionally biased region" description="Basic and acidic residues" evidence="11">
    <location>
        <begin position="74"/>
        <end position="83"/>
    </location>
</feature>
<feature type="compositionally biased region" description="Low complexity" evidence="11">
    <location>
        <begin position="15"/>
        <end position="26"/>
    </location>
</feature>
<proteinExistence type="inferred from homology"/>
<evidence type="ECO:0000313" key="14">
    <source>
        <dbReference type="EMBL" id="CAL1580891.1"/>
    </source>
</evidence>
<dbReference type="Pfam" id="PF08832">
    <property type="entry name" value="SRC-1"/>
    <property type="match status" value="1"/>
</dbReference>
<evidence type="ECO:0000313" key="15">
    <source>
        <dbReference type="Proteomes" id="UP001497482"/>
    </source>
</evidence>
<gene>
    <name evidence="14" type="ORF">KC01_LOCUS11688</name>
</gene>
<evidence type="ECO:0000256" key="6">
    <source>
        <dbReference type="ARBA" id="ARBA00023108"/>
    </source>
</evidence>
<comment type="subcellular location">
    <subcellularLocation>
        <location evidence="1">Nucleus</location>
    </subcellularLocation>
</comment>
<dbReference type="PANTHER" id="PTHR10684">
    <property type="entry name" value="NUCLEAR RECEPTOR COACTIVATOR"/>
    <property type="match status" value="1"/>
</dbReference>
<dbReference type="Pfam" id="PF08815">
    <property type="entry name" value="Nuc_rec_co-act"/>
    <property type="match status" value="1"/>
</dbReference>
<dbReference type="InterPro" id="IPR036638">
    <property type="entry name" value="HLH_DNA-bd_sf"/>
</dbReference>
<keyword evidence="6" id="KW-0090">Biological rhythms</keyword>
<dbReference type="InterPro" id="IPR009110">
    <property type="entry name" value="Nuc_rcpt_coact"/>
</dbReference>
<reference evidence="14 15" key="1">
    <citation type="submission" date="2024-04" db="EMBL/GenBank/DDBJ databases">
        <authorList>
            <person name="Waldvogel A.-M."/>
            <person name="Schoenle A."/>
        </authorList>
    </citation>
    <scope>NUCLEOTIDE SEQUENCE [LARGE SCALE GENOMIC DNA]</scope>
</reference>
<dbReference type="InterPro" id="IPR014935">
    <property type="entry name" value="SRC/p160_LXXLL"/>
</dbReference>
<evidence type="ECO:0000256" key="5">
    <source>
        <dbReference type="ARBA" id="ARBA00023015"/>
    </source>
</evidence>
<dbReference type="InterPro" id="IPR037077">
    <property type="entry name" value="Nuc_rcpt_coact_Ncoa_int_sf"/>
</dbReference>
<sequence length="1229" mass="132852">MQVLWMQLQSLRGDTSTLSPGLSLLPWPATVAPHTGGAREKMSSGGRSPEPQGPEGTLKRKGSPTELQQPSPKRGTERRNREQENRYIEELAELIFININDMDDLNAKPDKCAILKETVKQIRQIKDQEKAAEVETTDEVQEADVSSTQTLIDKDALGPMMLEALDGFFFVVNMEGNLVFVSENVTQYLHYQQEALMGSSVYSMLHVGDHAEFVRTLLPKSLVNHSRSDASSRNSRTFTCRMLINPQPEGSPAPSTTPTNQDVPQKYETLQCFAVSEPQSIKEEGEDFQSCLICVARRVPIKERAATSTYESFTTRQDLQGKITSLDTSLLRASMKPGWEDLVRRCIQRFHLQTDGELSFAKRQQQEVLRCGHALSPLYRFTLSDGTLVSAHTKSKLVRSANTQEPQLYMSLHILQREQNISDLSTDPAAPPAVLKPGSPLSTSTLSPLTGAVCCGPDPSSCTSPGLQTSQPSPCSSPGLKASRPVSCSSPGPQTSPPPPSLGSPYVSSASHSRKSDSPQPSSVGSSSNNVGSKSPEKCAQPQSPPNITQSAESVGEGCKDADADVSSSLLNAKANTKLLQLLTGSQSKPDALEESSPADDCKDGDGEDGGEGGDGGAGGSQPSSLKEKHKILHRLLQNSSSPVELARLTAEATGKERVSSGGAAVVDPAEGAEAERRVEPGSPKKKDNALLRYLLDRDDNGVLDKEIKMEASEKQSTSAEAGFGAQSELEDLLEDLQSSSQMLYSTGPQPRAPAAPPVADLITPPSSAQMHRGYPPISPAGFSGPRAVQHSRAPPTGHSMNAQRAFAPQRSSAAAYTLLQQQGMMGAHGCQDVMTPAPVQQWAAQGPLSGGHMMTQGPHTQHRLAPGMNPALGTRAPARVGLQMIGNEMELSTSYSQPPPNQTAPWPERAMAVDHYGNQSRSGYSHHEDALHCSDAHADEGALLSQLCSVLKDFEGLEEIDKMLGIPTLVGHEQEPPLYTQHMQQYDASYHRAALTGHMGQQRVGNPAMMRGPLHRPGAPTHMGTPPPINLRMQLQHRLQAQLNRQPMGNQMNLNLPLRSNVPYQSGVNAQMLAQRQREYLSNHLRQRQQQQLHQQRALMMRGQTPNPRMAPTPQAYSYSSYGMPQQQQQQDSSGFSPLLSPRHQAPVQSQGQAGPPVYHQPSGDMNGWGQSNNNVYQSQSQFSQSTMFSDMGSVGTIAADTGSEGLILDQLSGMDILPDADPSASFC</sequence>
<evidence type="ECO:0000256" key="2">
    <source>
        <dbReference type="ARBA" id="ARBA00009933"/>
    </source>
</evidence>
<dbReference type="Pfam" id="PF16279">
    <property type="entry name" value="DUF4927"/>
    <property type="match status" value="1"/>
</dbReference>
<dbReference type="SMART" id="SM00353">
    <property type="entry name" value="HLH"/>
    <property type="match status" value="1"/>
</dbReference>
<feature type="compositionally biased region" description="Low complexity" evidence="11">
    <location>
        <begin position="518"/>
        <end position="534"/>
    </location>
</feature>
<dbReference type="InterPro" id="IPR013767">
    <property type="entry name" value="PAS_fold"/>
</dbReference>
<feature type="compositionally biased region" description="Polar residues" evidence="11">
    <location>
        <begin position="1116"/>
        <end position="1126"/>
    </location>
</feature>
<dbReference type="PROSITE" id="PS50112">
    <property type="entry name" value="PAS"/>
    <property type="match status" value="1"/>
</dbReference>
<feature type="region of interest" description="Disordered" evidence="11">
    <location>
        <begin position="423"/>
        <end position="442"/>
    </location>
</feature>
<organism evidence="14 15">
    <name type="scientific">Knipowitschia caucasica</name>
    <name type="common">Caucasian dwarf goby</name>
    <name type="synonym">Pomatoschistus caucasicus</name>
    <dbReference type="NCBI Taxonomy" id="637954"/>
    <lineage>
        <taxon>Eukaryota</taxon>
        <taxon>Metazoa</taxon>
        <taxon>Chordata</taxon>
        <taxon>Craniata</taxon>
        <taxon>Vertebrata</taxon>
        <taxon>Euteleostomi</taxon>
        <taxon>Actinopterygii</taxon>
        <taxon>Neopterygii</taxon>
        <taxon>Teleostei</taxon>
        <taxon>Neoteleostei</taxon>
        <taxon>Acanthomorphata</taxon>
        <taxon>Gobiaria</taxon>
        <taxon>Gobiiformes</taxon>
        <taxon>Gobioidei</taxon>
        <taxon>Gobiidae</taxon>
        <taxon>Gobiinae</taxon>
        <taxon>Knipowitschia</taxon>
    </lineage>
</organism>
<dbReference type="Gene3D" id="6.10.140.410">
    <property type="match status" value="1"/>
</dbReference>
<dbReference type="PANTHER" id="PTHR10684:SF2">
    <property type="entry name" value="NUCLEAR RECEPTOR COACTIVATOR 2"/>
    <property type="match status" value="1"/>
</dbReference>
<dbReference type="PROSITE" id="PS50888">
    <property type="entry name" value="BHLH"/>
    <property type="match status" value="1"/>
</dbReference>
<evidence type="ECO:0000256" key="11">
    <source>
        <dbReference type="SAM" id="MobiDB-lite"/>
    </source>
</evidence>
<dbReference type="GO" id="GO:0045944">
    <property type="term" value="P:positive regulation of transcription by RNA polymerase II"/>
    <property type="evidence" value="ECO:0007669"/>
    <property type="project" value="TreeGrafter"/>
</dbReference>
<dbReference type="SUPFAM" id="SSF55785">
    <property type="entry name" value="PYP-like sensor domain (PAS domain)"/>
    <property type="match status" value="2"/>
</dbReference>
<protein>
    <recommendedName>
        <fullName evidence="3">Nuclear receptor coactivator 2</fullName>
    </recommendedName>
    <alternativeName>
        <fullName evidence="10">Transcriptional intermediary factor 2</fullName>
    </alternativeName>
</protein>
<feature type="compositionally biased region" description="Polar residues" evidence="11">
    <location>
        <begin position="460"/>
        <end position="476"/>
    </location>
</feature>
<keyword evidence="7" id="KW-0010">Activator</keyword>
<dbReference type="InterPro" id="IPR035965">
    <property type="entry name" value="PAS-like_dom_sf"/>
</dbReference>
<dbReference type="GO" id="GO:0032870">
    <property type="term" value="P:cellular response to hormone stimulus"/>
    <property type="evidence" value="ECO:0007669"/>
    <property type="project" value="TreeGrafter"/>
</dbReference>
<evidence type="ECO:0000256" key="8">
    <source>
        <dbReference type="ARBA" id="ARBA00023163"/>
    </source>
</evidence>
<keyword evidence="4" id="KW-0677">Repeat</keyword>
<evidence type="ECO:0000259" key="12">
    <source>
        <dbReference type="PROSITE" id="PS50112"/>
    </source>
</evidence>
<feature type="region of interest" description="Disordered" evidence="11">
    <location>
        <begin position="585"/>
        <end position="628"/>
    </location>
</feature>
<dbReference type="SMART" id="SM00091">
    <property type="entry name" value="PAS"/>
    <property type="match status" value="1"/>
</dbReference>
<evidence type="ECO:0000259" key="13">
    <source>
        <dbReference type="PROSITE" id="PS50888"/>
    </source>
</evidence>